<evidence type="ECO:0000313" key="1">
    <source>
        <dbReference type="EMBL" id="OJI96808.1"/>
    </source>
</evidence>
<dbReference type="Proteomes" id="UP000184073">
    <property type="component" value="Unassembled WGS sequence"/>
</dbReference>
<protein>
    <submittedName>
        <fullName evidence="1">Uncharacterized protein</fullName>
    </submittedName>
</protein>
<dbReference type="RefSeq" id="XP_040662571.1">
    <property type="nucleotide sequence ID" value="XM_040809773.1"/>
</dbReference>
<dbReference type="GeneID" id="63725284"/>
<proteinExistence type="predicted"/>
<dbReference type="AlphaFoldDB" id="A0A1L9P5M7"/>
<name>A0A1L9P5M7_ASPVE</name>
<keyword evidence="2" id="KW-1185">Reference proteome</keyword>
<gene>
    <name evidence="1" type="ORF">ASPVEDRAFT_253713</name>
</gene>
<dbReference type="EMBL" id="KV878125">
    <property type="protein sequence ID" value="OJI96808.1"/>
    <property type="molecule type" value="Genomic_DNA"/>
</dbReference>
<reference evidence="2" key="1">
    <citation type="journal article" date="2017" name="Genome Biol.">
        <title>Comparative genomics reveals high biological diversity and specific adaptations in the industrially and medically important fungal genus Aspergillus.</title>
        <authorList>
            <person name="de Vries R.P."/>
            <person name="Riley R."/>
            <person name="Wiebenga A."/>
            <person name="Aguilar-Osorio G."/>
            <person name="Amillis S."/>
            <person name="Uchima C.A."/>
            <person name="Anderluh G."/>
            <person name="Asadollahi M."/>
            <person name="Askin M."/>
            <person name="Barry K."/>
            <person name="Battaglia E."/>
            <person name="Bayram O."/>
            <person name="Benocci T."/>
            <person name="Braus-Stromeyer S.A."/>
            <person name="Caldana C."/>
            <person name="Canovas D."/>
            <person name="Cerqueira G.C."/>
            <person name="Chen F."/>
            <person name="Chen W."/>
            <person name="Choi C."/>
            <person name="Clum A."/>
            <person name="Dos Santos R.A."/>
            <person name="Damasio A.R."/>
            <person name="Diallinas G."/>
            <person name="Emri T."/>
            <person name="Fekete E."/>
            <person name="Flipphi M."/>
            <person name="Freyberg S."/>
            <person name="Gallo A."/>
            <person name="Gournas C."/>
            <person name="Habgood R."/>
            <person name="Hainaut M."/>
            <person name="Harispe M.L."/>
            <person name="Henrissat B."/>
            <person name="Hilden K.S."/>
            <person name="Hope R."/>
            <person name="Hossain A."/>
            <person name="Karabika E."/>
            <person name="Karaffa L."/>
            <person name="Karanyi Z."/>
            <person name="Krasevec N."/>
            <person name="Kuo A."/>
            <person name="Kusch H."/>
            <person name="LaButti K."/>
            <person name="Lagendijk E.L."/>
            <person name="Lapidus A."/>
            <person name="Levasseur A."/>
            <person name="Lindquist E."/>
            <person name="Lipzen A."/>
            <person name="Logrieco A.F."/>
            <person name="MacCabe A."/>
            <person name="Maekelae M.R."/>
            <person name="Malavazi I."/>
            <person name="Melin P."/>
            <person name="Meyer V."/>
            <person name="Mielnichuk N."/>
            <person name="Miskei M."/>
            <person name="Molnar A.P."/>
            <person name="Mule G."/>
            <person name="Ngan C.Y."/>
            <person name="Orejas M."/>
            <person name="Orosz E."/>
            <person name="Ouedraogo J.P."/>
            <person name="Overkamp K.M."/>
            <person name="Park H.-S."/>
            <person name="Perrone G."/>
            <person name="Piumi F."/>
            <person name="Punt P.J."/>
            <person name="Ram A.F."/>
            <person name="Ramon A."/>
            <person name="Rauscher S."/>
            <person name="Record E."/>
            <person name="Riano-Pachon D.M."/>
            <person name="Robert V."/>
            <person name="Roehrig J."/>
            <person name="Ruller R."/>
            <person name="Salamov A."/>
            <person name="Salih N.S."/>
            <person name="Samson R.A."/>
            <person name="Sandor E."/>
            <person name="Sanguinetti M."/>
            <person name="Schuetze T."/>
            <person name="Sepcic K."/>
            <person name="Shelest E."/>
            <person name="Sherlock G."/>
            <person name="Sophianopoulou V."/>
            <person name="Squina F.M."/>
            <person name="Sun H."/>
            <person name="Susca A."/>
            <person name="Todd R.B."/>
            <person name="Tsang A."/>
            <person name="Unkles S.E."/>
            <person name="van de Wiele N."/>
            <person name="van Rossen-Uffink D."/>
            <person name="Oliveira J.V."/>
            <person name="Vesth T.C."/>
            <person name="Visser J."/>
            <person name="Yu J.-H."/>
            <person name="Zhou M."/>
            <person name="Andersen M.R."/>
            <person name="Archer D.B."/>
            <person name="Baker S.E."/>
            <person name="Benoit I."/>
            <person name="Brakhage A.A."/>
            <person name="Braus G.H."/>
            <person name="Fischer R."/>
            <person name="Frisvad J.C."/>
            <person name="Goldman G.H."/>
            <person name="Houbraken J."/>
            <person name="Oakley B."/>
            <person name="Pocsi I."/>
            <person name="Scazzocchio C."/>
            <person name="Seiboth B."/>
            <person name="vanKuyk P.A."/>
            <person name="Wortman J."/>
            <person name="Dyer P.S."/>
            <person name="Grigoriev I.V."/>
        </authorList>
    </citation>
    <scope>NUCLEOTIDE SEQUENCE [LARGE SCALE GENOMIC DNA]</scope>
    <source>
        <strain evidence="2">CBS 583.65</strain>
    </source>
</reference>
<accession>A0A1L9P5M7</accession>
<organism evidence="1 2">
    <name type="scientific">Aspergillus versicolor CBS 583.65</name>
    <dbReference type="NCBI Taxonomy" id="1036611"/>
    <lineage>
        <taxon>Eukaryota</taxon>
        <taxon>Fungi</taxon>
        <taxon>Dikarya</taxon>
        <taxon>Ascomycota</taxon>
        <taxon>Pezizomycotina</taxon>
        <taxon>Eurotiomycetes</taxon>
        <taxon>Eurotiomycetidae</taxon>
        <taxon>Eurotiales</taxon>
        <taxon>Aspergillaceae</taxon>
        <taxon>Aspergillus</taxon>
        <taxon>Aspergillus subgen. Nidulantes</taxon>
    </lineage>
</organism>
<evidence type="ECO:0000313" key="2">
    <source>
        <dbReference type="Proteomes" id="UP000184073"/>
    </source>
</evidence>
<sequence length="178" mass="19498">MTLQPIALGNMSPDMLCFANLVVTRCLILDRARLQIKSSESLGPLLRLPQLLATYFPRAEGTKPPGVVNSANGEFGDQKDGGCRSPYPATFLAGQLAGTENNTHRGHSGGQNKAREKIVRGPDTPIISYYSHRHFRELFPRVLTGPTLTFLTSDNSLTTQGGEDFERGCLQPEAVLWQ</sequence>
<dbReference type="VEuPathDB" id="FungiDB:ASPVEDRAFT_253713"/>